<accession>A0A4Y9Y4U7</accession>
<comment type="caution">
    <text evidence="2">The sequence shown here is derived from an EMBL/GenBank/DDBJ whole genome shotgun (WGS) entry which is preliminary data.</text>
</comment>
<evidence type="ECO:0000313" key="2">
    <source>
        <dbReference type="EMBL" id="TFY57476.1"/>
    </source>
</evidence>
<feature type="region of interest" description="Disordered" evidence="1">
    <location>
        <begin position="1"/>
        <end position="25"/>
    </location>
</feature>
<gene>
    <name evidence="2" type="ORF">EVG20_g8531</name>
</gene>
<protein>
    <submittedName>
        <fullName evidence="2">Uncharacterized protein</fullName>
    </submittedName>
</protein>
<dbReference type="AlphaFoldDB" id="A0A4Y9Y4U7"/>
<reference evidence="2 3" key="1">
    <citation type="submission" date="2019-02" db="EMBL/GenBank/DDBJ databases">
        <title>Genome sequencing of the rare red list fungi Dentipellis fragilis.</title>
        <authorList>
            <person name="Buettner E."/>
            <person name="Kellner H."/>
        </authorList>
    </citation>
    <scope>NUCLEOTIDE SEQUENCE [LARGE SCALE GENOMIC DNA]</scope>
    <source>
        <strain evidence="2 3">DSM 105465</strain>
    </source>
</reference>
<dbReference type="EMBL" id="SEOQ01000748">
    <property type="protein sequence ID" value="TFY57476.1"/>
    <property type="molecule type" value="Genomic_DNA"/>
</dbReference>
<dbReference type="Proteomes" id="UP000298327">
    <property type="component" value="Unassembled WGS sequence"/>
</dbReference>
<feature type="region of interest" description="Disordered" evidence="1">
    <location>
        <begin position="58"/>
        <end position="78"/>
    </location>
</feature>
<sequence>MPHPMKSTPVRILRRRSDTQGMDVGRSRMEAWNKQPDNDDKHIDAAYRAFLHALTVPNSQSCPAADSNIQPPARAEEG</sequence>
<organism evidence="2 3">
    <name type="scientific">Dentipellis fragilis</name>
    <dbReference type="NCBI Taxonomy" id="205917"/>
    <lineage>
        <taxon>Eukaryota</taxon>
        <taxon>Fungi</taxon>
        <taxon>Dikarya</taxon>
        <taxon>Basidiomycota</taxon>
        <taxon>Agaricomycotina</taxon>
        <taxon>Agaricomycetes</taxon>
        <taxon>Russulales</taxon>
        <taxon>Hericiaceae</taxon>
        <taxon>Dentipellis</taxon>
    </lineage>
</organism>
<keyword evidence="3" id="KW-1185">Reference proteome</keyword>
<name>A0A4Y9Y4U7_9AGAM</name>
<feature type="compositionally biased region" description="Polar residues" evidence="1">
    <location>
        <begin position="58"/>
        <end position="70"/>
    </location>
</feature>
<proteinExistence type="predicted"/>
<evidence type="ECO:0000256" key="1">
    <source>
        <dbReference type="SAM" id="MobiDB-lite"/>
    </source>
</evidence>
<evidence type="ECO:0000313" key="3">
    <source>
        <dbReference type="Proteomes" id="UP000298327"/>
    </source>
</evidence>